<feature type="signal peptide" evidence="2">
    <location>
        <begin position="1"/>
        <end position="30"/>
    </location>
</feature>
<feature type="transmembrane region" description="Helical" evidence="1">
    <location>
        <begin position="328"/>
        <end position="349"/>
    </location>
</feature>
<keyword evidence="1" id="KW-0812">Transmembrane</keyword>
<accession>A0A1H2ACQ6</accession>
<keyword evidence="1" id="KW-1133">Transmembrane helix</keyword>
<feature type="chain" id="PRO_5009268686" description="DUF2330 domain-containing protein" evidence="2">
    <location>
        <begin position="31"/>
        <end position="359"/>
    </location>
</feature>
<name>A0A1H2ACQ6_9ACTN</name>
<evidence type="ECO:0000256" key="2">
    <source>
        <dbReference type="SAM" id="SignalP"/>
    </source>
</evidence>
<dbReference type="EMBL" id="LT629772">
    <property type="protein sequence ID" value="SDT43542.1"/>
    <property type="molecule type" value="Genomic_DNA"/>
</dbReference>
<keyword evidence="4" id="KW-1185">Reference proteome</keyword>
<keyword evidence="2" id="KW-0732">Signal</keyword>
<reference evidence="3 4" key="1">
    <citation type="submission" date="2016-10" db="EMBL/GenBank/DDBJ databases">
        <authorList>
            <person name="de Groot N.N."/>
        </authorList>
    </citation>
    <scope>NUCLEOTIDE SEQUENCE [LARGE SCALE GENOMIC DNA]</scope>
    <source>
        <strain evidence="3 4">DSM 21800</strain>
    </source>
</reference>
<evidence type="ECO:0000313" key="4">
    <source>
        <dbReference type="Proteomes" id="UP000199103"/>
    </source>
</evidence>
<gene>
    <name evidence="3" type="ORF">SAMN04489812_5827</name>
</gene>
<evidence type="ECO:0000256" key="1">
    <source>
        <dbReference type="SAM" id="Phobius"/>
    </source>
</evidence>
<dbReference type="STRING" id="630515.SAMN04489812_5827"/>
<dbReference type="InterPro" id="IPR019283">
    <property type="entry name" value="DUF2330"/>
</dbReference>
<keyword evidence="1" id="KW-0472">Membrane</keyword>
<organism evidence="3 4">
    <name type="scientific">Microlunatus soli</name>
    <dbReference type="NCBI Taxonomy" id="630515"/>
    <lineage>
        <taxon>Bacteria</taxon>
        <taxon>Bacillati</taxon>
        <taxon>Actinomycetota</taxon>
        <taxon>Actinomycetes</taxon>
        <taxon>Propionibacteriales</taxon>
        <taxon>Propionibacteriaceae</taxon>
        <taxon>Microlunatus</taxon>
    </lineage>
</organism>
<evidence type="ECO:0000313" key="3">
    <source>
        <dbReference type="EMBL" id="SDT43542.1"/>
    </source>
</evidence>
<evidence type="ECO:0008006" key="5">
    <source>
        <dbReference type="Google" id="ProtNLM"/>
    </source>
</evidence>
<protein>
    <recommendedName>
        <fullName evidence="5">DUF2330 domain-containing protein</fullName>
    </recommendedName>
</protein>
<dbReference type="AlphaFoldDB" id="A0A1H2ACQ6"/>
<dbReference type="Proteomes" id="UP000199103">
    <property type="component" value="Chromosome I"/>
</dbReference>
<dbReference type="Pfam" id="PF10092">
    <property type="entry name" value="DUF2330"/>
    <property type="match status" value="1"/>
</dbReference>
<proteinExistence type="predicted"/>
<sequence>MLVVVKRSRAAATVLLTVLLAGLDLTVAPAARACACGGFVAADGERMATSAEHAVISLDGDQERILLSMDTRTVTDDAALLIPTPAPAEAALAEKTVFAELKAATAPRYQIDHTWWPERDPGDGSAPGTPVGSSVDVLKTKQLGALEVTTLAATDADKLANWLTAHDYVMADSMATALQPYVADGWYYTAIRLTTDAADLSGALQPLDLTFASDSLIYPMRLSAAAPGSQFVRTYVFSDHQVRRSDRTAGRTNTSTYFAGQLPATAVTARSLTEIIATNDYLTVTDSYIGDPSEQIVSDFTFVRADQDRPYHKIIHQTRVRTVLGIPAGPAVVGIGVVLVAAGVIIGLGRIRRRRADQP</sequence>